<evidence type="ECO:0008006" key="4">
    <source>
        <dbReference type="Google" id="ProtNLM"/>
    </source>
</evidence>
<evidence type="ECO:0000313" key="3">
    <source>
        <dbReference type="Proteomes" id="UP000315750"/>
    </source>
</evidence>
<reference evidence="2 3" key="1">
    <citation type="submission" date="2019-02" db="EMBL/GenBank/DDBJ databases">
        <title>Deep-cultivation of Planctomycetes and their phenomic and genomic characterization uncovers novel biology.</title>
        <authorList>
            <person name="Wiegand S."/>
            <person name="Jogler M."/>
            <person name="Boedeker C."/>
            <person name="Pinto D."/>
            <person name="Vollmers J."/>
            <person name="Rivas-Marin E."/>
            <person name="Kohn T."/>
            <person name="Peeters S.H."/>
            <person name="Heuer A."/>
            <person name="Rast P."/>
            <person name="Oberbeckmann S."/>
            <person name="Bunk B."/>
            <person name="Jeske O."/>
            <person name="Meyerdierks A."/>
            <person name="Storesund J.E."/>
            <person name="Kallscheuer N."/>
            <person name="Luecker S."/>
            <person name="Lage O.M."/>
            <person name="Pohl T."/>
            <person name="Merkel B.J."/>
            <person name="Hornburger P."/>
            <person name="Mueller R.-W."/>
            <person name="Bruemmer F."/>
            <person name="Labrenz M."/>
            <person name="Spormann A.M."/>
            <person name="Op den Camp H."/>
            <person name="Overmann J."/>
            <person name="Amann R."/>
            <person name="Jetten M.S.M."/>
            <person name="Mascher T."/>
            <person name="Medema M.H."/>
            <person name="Devos D.P."/>
            <person name="Kaster A.-K."/>
            <person name="Ovreas L."/>
            <person name="Rohde M."/>
            <person name="Galperin M.Y."/>
            <person name="Jogler C."/>
        </authorList>
    </citation>
    <scope>NUCLEOTIDE SEQUENCE [LARGE SCALE GENOMIC DNA]</scope>
    <source>
        <strain evidence="2 3">Pan181</strain>
    </source>
</reference>
<feature type="transmembrane region" description="Helical" evidence="1">
    <location>
        <begin position="7"/>
        <end position="26"/>
    </location>
</feature>
<accession>A0A518AI40</accession>
<dbReference type="EMBL" id="CP036278">
    <property type="protein sequence ID" value="QDU54389.1"/>
    <property type="molecule type" value="Genomic_DNA"/>
</dbReference>
<keyword evidence="3" id="KW-1185">Reference proteome</keyword>
<feature type="transmembrane region" description="Helical" evidence="1">
    <location>
        <begin position="38"/>
        <end position="60"/>
    </location>
</feature>
<feature type="transmembrane region" description="Helical" evidence="1">
    <location>
        <begin position="98"/>
        <end position="115"/>
    </location>
</feature>
<gene>
    <name evidence="2" type="ORF">Pan181_05700</name>
</gene>
<keyword evidence="1" id="KW-0812">Transmembrane</keyword>
<proteinExistence type="predicted"/>
<keyword evidence="1" id="KW-1133">Transmembrane helix</keyword>
<keyword evidence="1" id="KW-0472">Membrane</keyword>
<feature type="transmembrane region" description="Helical" evidence="1">
    <location>
        <begin position="67"/>
        <end position="86"/>
    </location>
</feature>
<dbReference type="Proteomes" id="UP000315750">
    <property type="component" value="Chromosome"/>
</dbReference>
<dbReference type="AlphaFoldDB" id="A0A518AI40"/>
<organism evidence="2 3">
    <name type="scientific">Aeoliella mucimassa</name>
    <dbReference type="NCBI Taxonomy" id="2527972"/>
    <lineage>
        <taxon>Bacteria</taxon>
        <taxon>Pseudomonadati</taxon>
        <taxon>Planctomycetota</taxon>
        <taxon>Planctomycetia</taxon>
        <taxon>Pirellulales</taxon>
        <taxon>Lacipirellulaceae</taxon>
        <taxon>Aeoliella</taxon>
    </lineage>
</organism>
<sequence>MGKQRSLYFYAGVGSALFALSVNPLRQTAFGQSSTGRGLLGSAPSFFGVLALLMLLLAVIKPKSASMVWVTAIVVTAGTLAHEVLQKWNENTFDNADLIAIVCSFLVFCVLQWCYSPMKEL</sequence>
<evidence type="ECO:0000256" key="1">
    <source>
        <dbReference type="SAM" id="Phobius"/>
    </source>
</evidence>
<protein>
    <recommendedName>
        <fullName evidence="4">VanZ-like domain-containing protein</fullName>
    </recommendedName>
</protein>
<evidence type="ECO:0000313" key="2">
    <source>
        <dbReference type="EMBL" id="QDU54389.1"/>
    </source>
</evidence>
<dbReference type="KEGG" id="amuc:Pan181_05700"/>
<dbReference type="RefSeq" id="WP_145245375.1">
    <property type="nucleotide sequence ID" value="NZ_CP036278.1"/>
</dbReference>
<name>A0A518AI40_9BACT</name>